<comment type="caution">
    <text evidence="2">The sequence shown here is derived from an EMBL/GenBank/DDBJ whole genome shotgun (WGS) entry which is preliminary data.</text>
</comment>
<accession>A0A4Q1CNE9</accession>
<dbReference type="NCBIfam" id="TIGR00847">
    <property type="entry name" value="ccoS"/>
    <property type="match status" value="1"/>
</dbReference>
<feature type="region of interest" description="Disordered" evidence="1">
    <location>
        <begin position="42"/>
        <end position="62"/>
    </location>
</feature>
<dbReference type="Proteomes" id="UP000290204">
    <property type="component" value="Unassembled WGS sequence"/>
</dbReference>
<keyword evidence="3" id="KW-1185">Reference proteome</keyword>
<evidence type="ECO:0000313" key="3">
    <source>
        <dbReference type="Proteomes" id="UP000290204"/>
    </source>
</evidence>
<dbReference type="Pfam" id="PF03597">
    <property type="entry name" value="FixS"/>
    <property type="match status" value="1"/>
</dbReference>
<dbReference type="AlphaFoldDB" id="A0A4Q1CNE9"/>
<proteinExistence type="predicted"/>
<evidence type="ECO:0000313" key="2">
    <source>
        <dbReference type="EMBL" id="RXK62647.1"/>
    </source>
</evidence>
<dbReference type="RefSeq" id="WP_129130018.1">
    <property type="nucleotide sequence ID" value="NZ_SDHW01000001.1"/>
</dbReference>
<sequence length="62" mass="6670">MSVIFLLLIASVSVAALFLGAFLWSVKSGQYDDETSPPIRMLFDQKPASSSGNSSETNSTQQ</sequence>
<name>A0A4Q1CNE9_9BACT</name>
<reference evidence="2 3" key="1">
    <citation type="submission" date="2019-01" db="EMBL/GenBank/DDBJ databases">
        <title>Lacibacter sp. strain TTM-7.</title>
        <authorList>
            <person name="Chen W.-M."/>
        </authorList>
    </citation>
    <scope>NUCLEOTIDE SEQUENCE [LARGE SCALE GENOMIC DNA]</scope>
    <source>
        <strain evidence="2 3">TTM-7</strain>
    </source>
</reference>
<feature type="compositionally biased region" description="Low complexity" evidence="1">
    <location>
        <begin position="49"/>
        <end position="62"/>
    </location>
</feature>
<protein>
    <submittedName>
        <fullName evidence="2">Cbb3-type cytochrome oxidase assembly protein CcoS</fullName>
    </submittedName>
</protein>
<organism evidence="2 3">
    <name type="scientific">Lacibacter luteus</name>
    <dbReference type="NCBI Taxonomy" id="2508719"/>
    <lineage>
        <taxon>Bacteria</taxon>
        <taxon>Pseudomonadati</taxon>
        <taxon>Bacteroidota</taxon>
        <taxon>Chitinophagia</taxon>
        <taxon>Chitinophagales</taxon>
        <taxon>Chitinophagaceae</taxon>
        <taxon>Lacibacter</taxon>
    </lineage>
</organism>
<dbReference type="EMBL" id="SDHW01000001">
    <property type="protein sequence ID" value="RXK62647.1"/>
    <property type="molecule type" value="Genomic_DNA"/>
</dbReference>
<dbReference type="InterPro" id="IPR004714">
    <property type="entry name" value="Cyt_oxidase_maturation_cbb3"/>
</dbReference>
<evidence type="ECO:0000256" key="1">
    <source>
        <dbReference type="SAM" id="MobiDB-lite"/>
    </source>
</evidence>
<gene>
    <name evidence="2" type="primary">ccoS</name>
    <name evidence="2" type="ORF">ESA94_06520</name>
</gene>